<dbReference type="GO" id="GO:0140359">
    <property type="term" value="F:ABC-type transporter activity"/>
    <property type="evidence" value="ECO:0007669"/>
    <property type="project" value="InterPro"/>
</dbReference>
<dbReference type="PROSITE" id="PS00211">
    <property type="entry name" value="ABC_TRANSPORTER_1"/>
    <property type="match status" value="2"/>
</dbReference>
<dbReference type="FunFam" id="3.40.50.300:FF:001854">
    <property type="entry name" value="ABC multidrug transporter (Eurofung)"/>
    <property type="match status" value="1"/>
</dbReference>
<feature type="transmembrane region" description="Helical" evidence="11">
    <location>
        <begin position="34"/>
        <end position="52"/>
    </location>
</feature>
<feature type="transmembrane region" description="Helical" evidence="11">
    <location>
        <begin position="64"/>
        <end position="88"/>
    </location>
</feature>
<protein>
    <recommendedName>
        <fullName evidence="16">P-loop containing nucleoside triphosphate hydrolase protein</fullName>
    </recommendedName>
</protein>
<evidence type="ECO:0000256" key="2">
    <source>
        <dbReference type="ARBA" id="ARBA00009726"/>
    </source>
</evidence>
<dbReference type="GO" id="GO:0005524">
    <property type="term" value="F:ATP binding"/>
    <property type="evidence" value="ECO:0007669"/>
    <property type="project" value="UniProtKB-KW"/>
</dbReference>
<evidence type="ECO:0000256" key="5">
    <source>
        <dbReference type="ARBA" id="ARBA00022692"/>
    </source>
</evidence>
<keyword evidence="3" id="KW-0813">Transport</keyword>
<evidence type="ECO:0000313" key="15">
    <source>
        <dbReference type="Proteomes" id="UP001251528"/>
    </source>
</evidence>
<proteinExistence type="inferred from homology"/>
<dbReference type="FunFam" id="3.40.50.300:FF:000838">
    <property type="entry name" value="ABC multidrug transporter (Eurofung)"/>
    <property type="match status" value="1"/>
</dbReference>
<sequence length="1425" mass="156632">MASSCATDLDDVWGPVVDDCRRTFDFTLLFEQSILSTLPTAIFLILTFLRIWRLLRREQRLATGVVAAAKVVLVLAVGGLQLALAVLWSRDASTRTRMSIASTVISLLASLTMAPLSWLEHTRTIKPSLLICSFLLLMTLLDMAQVRTLWTLPNANETIASLFTASYAIRTVLLILESLPKKLTREVDIARSPEDKCGVVSRSFFLWLVPLIYAGFRKTLGVGDLYAPPVDAAPSPLEEKLWQGWKKSKPGSKNRLLVVTARALLPRLLSPVIPRLCMVGFMVTTPVLLSRLIAFLDERPESPNHGYGLLGAYALVYIGLAVANAWYFHQTFKFITCVRGGLVAMVYGRTMRLSTSAIDKSSAVTVMSADIERIALGLKTIHDIWANVIQVALAAWLLEKQTGVAIVLPLVVAAACGYGTLKVSGAAGGQQANWLKKIEKRIEVTTRTLSSMRGVKITGLTTKLAGSIQDLRAAELQAAASFRWWQVGALIMGFVPVMINPVLTFAIFIAVAHGKSEPLDASRMFVSLSFLTIMSQPLSMLFQSGPQISSMIACFDRIGKFVETKEREDLRENVGEKAADDIEIRGGKFAWSPDSTPNLQNVDISFPRGKLTMIIGPVGCGKSTLLKGLLGEVPHTQGTVNMPSASVAFCDQTPWIMNGTVKENITKFSSEDEDYYNTVLTACALHEDLVQLSDGDASKVGSKGITLSGGQKQRVSLARALFARRNINLFDDVLSGLDATTATQVFAYVFGPDGILKRNGSTVVLATHAVHFLPYADHIVCIGPGGDIVQQGPFLELNEADGYLRTLDTNSTRAQNLPTFPEFHPIIESPPEKDLESKSTTITEEFAPKTEPGKPHGVYRYYIKSIGHIMAILYVVLAAIYAFLYTFPYIWAKWWTDANAQDPWNRTAYYMGIYAMLQVLCLVSLVIFAWHAVITIVTTSGLSLHQTLLTTALQAPLSFFERTDTGVTLNRFSQDLQMVDNELPLAALNIACSGLILVGQMLLIMNTSYWIALSFPAIILVLWALQSVYLRTSRQLRHLDIETKAPLYSQFVESLDGLASIRAFGWQEPLKVLLYDHLEKSQRPFYLLLVIQRWLSVVLDCLTAGFVLLLLIIVIIGLRHQVSPGFAGVALANLINLSGSLTTVVNVWTQMETSIASIQRIRDFEKDVPSETKGLSKTAVTSDWPSKGEINIQNLVATYKDGAITALRNLTMGIKPGEKIGICGRTGSGKTSLTLALFQMIGIDKGSITIDGVDIAHVDPNILRSSLNGIPQDPYFMAGSVRLNADPNGTKSDEEIMKALTSVHLDHIIKSKGGLDAEMEDGLFSQGEKQLFCLARAILKRSKIVVFDEATSNIDVKTEVLINKVIEEEFKGFTVITIAHRLKSILSSDRIAVLEAGELIEFDSPDVLLSRESRFKALFEAYDKE</sequence>
<feature type="domain" description="ABC transmembrane type-1" evidence="13">
    <location>
        <begin position="872"/>
        <end position="1153"/>
    </location>
</feature>
<feature type="transmembrane region" description="Helical" evidence="11">
    <location>
        <begin position="1124"/>
        <end position="1148"/>
    </location>
</feature>
<feature type="transmembrane region" description="Helical" evidence="11">
    <location>
        <begin position="869"/>
        <end position="891"/>
    </location>
</feature>
<keyword evidence="10" id="KW-0325">Glycoprotein</keyword>
<comment type="subcellular location">
    <subcellularLocation>
        <location evidence="1">Cell membrane</location>
        <topology evidence="1">Multi-pass membrane protein</topology>
    </subcellularLocation>
</comment>
<dbReference type="CDD" id="cd18580">
    <property type="entry name" value="ABC_6TM_ABCC_D2"/>
    <property type="match status" value="1"/>
</dbReference>
<dbReference type="FunFam" id="1.20.1560.10:FF:000055">
    <property type="entry name" value="ABC multidrug transporter (Eurofung)"/>
    <property type="match status" value="1"/>
</dbReference>
<dbReference type="PROSITE" id="PS50929">
    <property type="entry name" value="ABC_TM1F"/>
    <property type="match status" value="2"/>
</dbReference>
<dbReference type="Gene3D" id="1.20.1560.10">
    <property type="entry name" value="ABC transporter type 1, transmembrane domain"/>
    <property type="match status" value="2"/>
</dbReference>
<dbReference type="Pfam" id="PF00005">
    <property type="entry name" value="ABC_tran"/>
    <property type="match status" value="2"/>
</dbReference>
<dbReference type="InterPro" id="IPR050173">
    <property type="entry name" value="ABC_transporter_C-like"/>
</dbReference>
<keyword evidence="8 11" id="KW-1133">Transmembrane helix</keyword>
<feature type="transmembrane region" description="Helical" evidence="11">
    <location>
        <begin position="1009"/>
        <end position="1030"/>
    </location>
</feature>
<feature type="transmembrane region" description="Helical" evidence="11">
    <location>
        <begin position="100"/>
        <end position="119"/>
    </location>
</feature>
<feature type="transmembrane region" description="Helical" evidence="11">
    <location>
        <begin position="306"/>
        <end position="326"/>
    </location>
</feature>
<dbReference type="CDD" id="cd03244">
    <property type="entry name" value="ABCC_MRP_domain2"/>
    <property type="match status" value="1"/>
</dbReference>
<dbReference type="InterPro" id="IPR027417">
    <property type="entry name" value="P-loop_NTPase"/>
</dbReference>
<dbReference type="Pfam" id="PF00664">
    <property type="entry name" value="ABC_membrane"/>
    <property type="match status" value="2"/>
</dbReference>
<feature type="transmembrane region" description="Helical" evidence="11">
    <location>
        <begin position="158"/>
        <end position="176"/>
    </location>
</feature>
<keyword evidence="5 11" id="KW-0812">Transmembrane</keyword>
<evidence type="ECO:0000313" key="14">
    <source>
        <dbReference type="EMBL" id="KAK2600118.1"/>
    </source>
</evidence>
<dbReference type="SMART" id="SM00382">
    <property type="entry name" value="AAA"/>
    <property type="match status" value="2"/>
</dbReference>
<dbReference type="InterPro" id="IPR036640">
    <property type="entry name" value="ABC1_TM_sf"/>
</dbReference>
<organism evidence="14 15">
    <name type="scientific">Conoideocrella luteorostrata</name>
    <dbReference type="NCBI Taxonomy" id="1105319"/>
    <lineage>
        <taxon>Eukaryota</taxon>
        <taxon>Fungi</taxon>
        <taxon>Dikarya</taxon>
        <taxon>Ascomycota</taxon>
        <taxon>Pezizomycotina</taxon>
        <taxon>Sordariomycetes</taxon>
        <taxon>Hypocreomycetidae</taxon>
        <taxon>Hypocreales</taxon>
        <taxon>Clavicipitaceae</taxon>
        <taxon>Conoideocrella</taxon>
    </lineage>
</organism>
<dbReference type="InterPro" id="IPR017871">
    <property type="entry name" value="ABC_transporter-like_CS"/>
</dbReference>
<dbReference type="PANTHER" id="PTHR24223">
    <property type="entry name" value="ATP-BINDING CASSETTE SUB-FAMILY C"/>
    <property type="match status" value="1"/>
</dbReference>
<feature type="transmembrane region" description="Helical" evidence="11">
    <location>
        <begin position="487"/>
        <end position="512"/>
    </location>
</feature>
<dbReference type="CDD" id="cd03250">
    <property type="entry name" value="ABCC_MRP_domain1"/>
    <property type="match status" value="1"/>
</dbReference>
<feature type="domain" description="ABC transporter" evidence="12">
    <location>
        <begin position="1190"/>
        <end position="1421"/>
    </location>
</feature>
<keyword evidence="7" id="KW-0067">ATP-binding</keyword>
<evidence type="ECO:0000256" key="10">
    <source>
        <dbReference type="ARBA" id="ARBA00023180"/>
    </source>
</evidence>
<dbReference type="InterPro" id="IPR003439">
    <property type="entry name" value="ABC_transporter-like_ATP-bd"/>
</dbReference>
<dbReference type="SUPFAM" id="SSF90123">
    <property type="entry name" value="ABC transporter transmembrane region"/>
    <property type="match status" value="2"/>
</dbReference>
<name>A0AAJ0FU25_9HYPO</name>
<feature type="transmembrane region" description="Helical" evidence="11">
    <location>
        <begin position="128"/>
        <end position="146"/>
    </location>
</feature>
<keyword evidence="15" id="KW-1185">Reference proteome</keyword>
<evidence type="ECO:0008006" key="16">
    <source>
        <dbReference type="Google" id="ProtNLM"/>
    </source>
</evidence>
<dbReference type="CDD" id="cd18579">
    <property type="entry name" value="ABC_6TM_ABCC_D1"/>
    <property type="match status" value="1"/>
</dbReference>
<evidence type="ECO:0000256" key="4">
    <source>
        <dbReference type="ARBA" id="ARBA00022475"/>
    </source>
</evidence>
<evidence type="ECO:0000259" key="13">
    <source>
        <dbReference type="PROSITE" id="PS50929"/>
    </source>
</evidence>
<dbReference type="Gene3D" id="3.40.50.300">
    <property type="entry name" value="P-loop containing nucleotide triphosphate hydrolases"/>
    <property type="match status" value="2"/>
</dbReference>
<dbReference type="InterPro" id="IPR011527">
    <property type="entry name" value="ABC1_TM_dom"/>
</dbReference>
<feature type="domain" description="ABC transporter" evidence="12">
    <location>
        <begin position="584"/>
        <end position="809"/>
    </location>
</feature>
<dbReference type="GO" id="GO:0016887">
    <property type="term" value="F:ATP hydrolysis activity"/>
    <property type="evidence" value="ECO:0007669"/>
    <property type="project" value="InterPro"/>
</dbReference>
<comment type="similarity">
    <text evidence="2">Belongs to the ABC transporter superfamily. ABCC family. Conjugate transporter (TC 3.A.1.208) subfamily.</text>
</comment>
<evidence type="ECO:0000256" key="9">
    <source>
        <dbReference type="ARBA" id="ARBA00023136"/>
    </source>
</evidence>
<dbReference type="GO" id="GO:0005886">
    <property type="term" value="C:plasma membrane"/>
    <property type="evidence" value="ECO:0007669"/>
    <property type="project" value="UniProtKB-SubCell"/>
</dbReference>
<feature type="transmembrane region" description="Helical" evidence="11">
    <location>
        <begin position="272"/>
        <end position="294"/>
    </location>
</feature>
<evidence type="ECO:0000256" key="3">
    <source>
        <dbReference type="ARBA" id="ARBA00022448"/>
    </source>
</evidence>
<evidence type="ECO:0000256" key="11">
    <source>
        <dbReference type="SAM" id="Phobius"/>
    </source>
</evidence>
<dbReference type="FunFam" id="1.20.1560.10:FF:000066">
    <property type="entry name" value="ABC multidrug transporter (Eurofung)"/>
    <property type="match status" value="1"/>
</dbReference>
<gene>
    <name evidence="14" type="ORF">QQS21_005133</name>
</gene>
<dbReference type="InterPro" id="IPR056227">
    <property type="entry name" value="TMD0_ABC"/>
</dbReference>
<dbReference type="InterPro" id="IPR044746">
    <property type="entry name" value="ABCC_6TM_D1"/>
</dbReference>
<keyword evidence="4" id="KW-1003">Cell membrane</keyword>
<dbReference type="PROSITE" id="PS50893">
    <property type="entry name" value="ABC_TRANSPORTER_2"/>
    <property type="match status" value="2"/>
</dbReference>
<dbReference type="InterPro" id="IPR003593">
    <property type="entry name" value="AAA+_ATPase"/>
</dbReference>
<feature type="transmembrane region" description="Helical" evidence="11">
    <location>
        <begin position="524"/>
        <end position="542"/>
    </location>
</feature>
<reference evidence="14" key="1">
    <citation type="submission" date="2023-06" db="EMBL/GenBank/DDBJ databases">
        <title>Conoideocrella luteorostrata (Hypocreales: Clavicipitaceae), a potential biocontrol fungus for elongate hemlock scale in United States Christmas tree production areas.</title>
        <authorList>
            <person name="Barrett H."/>
            <person name="Lovett B."/>
            <person name="Macias A.M."/>
            <person name="Stajich J.E."/>
            <person name="Kasson M.T."/>
        </authorList>
    </citation>
    <scope>NUCLEOTIDE SEQUENCE</scope>
    <source>
        <strain evidence="14">ARSEF 14590</strain>
    </source>
</reference>
<dbReference type="SUPFAM" id="SSF52540">
    <property type="entry name" value="P-loop containing nucleoside triphosphate hydrolases"/>
    <property type="match status" value="2"/>
</dbReference>
<evidence type="ECO:0000256" key="1">
    <source>
        <dbReference type="ARBA" id="ARBA00004651"/>
    </source>
</evidence>
<evidence type="ECO:0000256" key="8">
    <source>
        <dbReference type="ARBA" id="ARBA00022989"/>
    </source>
</evidence>
<accession>A0AAJ0FU25</accession>
<feature type="transmembrane region" description="Helical" evidence="11">
    <location>
        <begin position="911"/>
        <end position="937"/>
    </location>
</feature>
<evidence type="ECO:0000256" key="7">
    <source>
        <dbReference type="ARBA" id="ARBA00022840"/>
    </source>
</evidence>
<evidence type="ECO:0000256" key="6">
    <source>
        <dbReference type="ARBA" id="ARBA00022741"/>
    </source>
</evidence>
<feature type="transmembrane region" description="Helical" evidence="11">
    <location>
        <begin position="983"/>
        <end position="1003"/>
    </location>
</feature>
<dbReference type="Proteomes" id="UP001251528">
    <property type="component" value="Unassembled WGS sequence"/>
</dbReference>
<feature type="transmembrane region" description="Helical" evidence="11">
    <location>
        <begin position="1094"/>
        <end position="1118"/>
    </location>
</feature>
<dbReference type="EMBL" id="JASWJB010000082">
    <property type="protein sequence ID" value="KAK2600118.1"/>
    <property type="molecule type" value="Genomic_DNA"/>
</dbReference>
<keyword evidence="6" id="KW-0547">Nucleotide-binding</keyword>
<keyword evidence="9 11" id="KW-0472">Membrane</keyword>
<feature type="domain" description="ABC transmembrane type-1" evidence="13">
    <location>
        <begin position="276"/>
        <end position="550"/>
    </location>
</feature>
<dbReference type="InterPro" id="IPR044726">
    <property type="entry name" value="ABCC_6TM_D2"/>
</dbReference>
<dbReference type="Pfam" id="PF24357">
    <property type="entry name" value="TMD0_ABC"/>
    <property type="match status" value="1"/>
</dbReference>
<evidence type="ECO:0000259" key="12">
    <source>
        <dbReference type="PROSITE" id="PS50893"/>
    </source>
</evidence>
<comment type="caution">
    <text evidence="14">The sequence shown here is derived from an EMBL/GenBank/DDBJ whole genome shotgun (WGS) entry which is preliminary data.</text>
</comment>
<dbReference type="PANTHER" id="PTHR24223:SF399">
    <property type="entry name" value="ABC TRANSPORTER ATNG"/>
    <property type="match status" value="1"/>
</dbReference>